<evidence type="ECO:0008006" key="4">
    <source>
        <dbReference type="Google" id="ProtNLM"/>
    </source>
</evidence>
<proteinExistence type="predicted"/>
<accession>A0ABZ0L2P3</accession>
<organism evidence="2 3">
    <name type="scientific">Sporosarcina oncorhynchi</name>
    <dbReference type="NCBI Taxonomy" id="3056444"/>
    <lineage>
        <taxon>Bacteria</taxon>
        <taxon>Bacillati</taxon>
        <taxon>Bacillota</taxon>
        <taxon>Bacilli</taxon>
        <taxon>Bacillales</taxon>
        <taxon>Caryophanaceae</taxon>
        <taxon>Sporosarcina</taxon>
    </lineage>
</organism>
<evidence type="ECO:0000256" key="1">
    <source>
        <dbReference type="SAM" id="Phobius"/>
    </source>
</evidence>
<feature type="transmembrane region" description="Helical" evidence="1">
    <location>
        <begin position="64"/>
        <end position="83"/>
    </location>
</feature>
<dbReference type="EMBL" id="CP129118">
    <property type="protein sequence ID" value="WOV86874.1"/>
    <property type="molecule type" value="Genomic_DNA"/>
</dbReference>
<dbReference type="RefSeq" id="WP_317966428.1">
    <property type="nucleotide sequence ID" value="NZ_CP129118.1"/>
</dbReference>
<evidence type="ECO:0000313" key="2">
    <source>
        <dbReference type="EMBL" id="WOV86874.1"/>
    </source>
</evidence>
<evidence type="ECO:0000313" key="3">
    <source>
        <dbReference type="Proteomes" id="UP001303902"/>
    </source>
</evidence>
<keyword evidence="1" id="KW-0812">Transmembrane</keyword>
<dbReference type="Proteomes" id="UP001303902">
    <property type="component" value="Chromosome"/>
</dbReference>
<sequence>MRFVVYSLLLLVFLLYLGIRFVRVLIKMRKPVVFPVTAEDWEAIRMQPKKPIGRLVVSDQKTAVWIHSVFILIFTALVLYELFTTKYNTLFLFVFIPSLLNLPKLWNLFAVQEDGVLAGQRFVPWDRMQSYTFIPIDIHHRFYGYSPELNEGYELMIQTKWSEVSCLVTTETVKEKLAQLLDE</sequence>
<keyword evidence="3" id="KW-1185">Reference proteome</keyword>
<keyword evidence="1" id="KW-1133">Transmembrane helix</keyword>
<protein>
    <recommendedName>
        <fullName evidence="4">DUF5673 domain-containing protein</fullName>
    </recommendedName>
</protein>
<feature type="transmembrane region" description="Helical" evidence="1">
    <location>
        <begin position="89"/>
        <end position="111"/>
    </location>
</feature>
<name>A0ABZ0L2P3_9BACL</name>
<reference evidence="2 3" key="1">
    <citation type="submission" date="2023-06" db="EMBL/GenBank/DDBJ databases">
        <title>Sporosarcina sp. nov., isolated from Korean tranditional fermented seafood 'Jeotgal'.</title>
        <authorList>
            <person name="Yang A.I."/>
            <person name="Shin N.-R."/>
        </authorList>
    </citation>
    <scope>NUCLEOTIDE SEQUENCE [LARGE SCALE GENOMIC DNA]</scope>
    <source>
        <strain evidence="2 3">T2O-4</strain>
    </source>
</reference>
<keyword evidence="1" id="KW-0472">Membrane</keyword>
<gene>
    <name evidence="2" type="ORF">QWT69_13485</name>
</gene>
<feature type="transmembrane region" description="Helical" evidence="1">
    <location>
        <begin position="6"/>
        <end position="26"/>
    </location>
</feature>